<keyword evidence="2" id="KW-1185">Reference proteome</keyword>
<dbReference type="OrthoDB" id="2386437at2759"/>
<dbReference type="AlphaFoldDB" id="A0A9N9B5B9"/>
<evidence type="ECO:0000313" key="1">
    <source>
        <dbReference type="EMBL" id="CAG8556148.1"/>
    </source>
</evidence>
<gene>
    <name evidence="1" type="ORF">POCULU_LOCUS5274</name>
</gene>
<comment type="caution">
    <text evidence="1">The sequence shown here is derived from an EMBL/GenBank/DDBJ whole genome shotgun (WGS) entry which is preliminary data.</text>
</comment>
<dbReference type="Proteomes" id="UP000789572">
    <property type="component" value="Unassembled WGS sequence"/>
</dbReference>
<accession>A0A9N9B5B9</accession>
<reference evidence="1" key="1">
    <citation type="submission" date="2021-06" db="EMBL/GenBank/DDBJ databases">
        <authorList>
            <person name="Kallberg Y."/>
            <person name="Tangrot J."/>
            <person name="Rosling A."/>
        </authorList>
    </citation>
    <scope>NUCLEOTIDE SEQUENCE</scope>
    <source>
        <strain evidence="1">IA702</strain>
    </source>
</reference>
<dbReference type="EMBL" id="CAJVPJ010000783">
    <property type="protein sequence ID" value="CAG8556148.1"/>
    <property type="molecule type" value="Genomic_DNA"/>
</dbReference>
<protein>
    <submittedName>
        <fullName evidence="1">276_t:CDS:1</fullName>
    </submittedName>
</protein>
<name>A0A9N9B5B9_9GLOM</name>
<sequence>MAELREKLSQYIGFKTEEIRLPITEEELLVTDHQMKLFFSKIMGIHDGCPSIPNRNAKLIVHPVCMVELNETSESDIICCQMLKRFTAKGDAKKVLIDVPPSKILSRKGLAHI</sequence>
<evidence type="ECO:0000313" key="2">
    <source>
        <dbReference type="Proteomes" id="UP000789572"/>
    </source>
</evidence>
<proteinExistence type="predicted"/>
<organism evidence="1 2">
    <name type="scientific">Paraglomus occultum</name>
    <dbReference type="NCBI Taxonomy" id="144539"/>
    <lineage>
        <taxon>Eukaryota</taxon>
        <taxon>Fungi</taxon>
        <taxon>Fungi incertae sedis</taxon>
        <taxon>Mucoromycota</taxon>
        <taxon>Glomeromycotina</taxon>
        <taxon>Glomeromycetes</taxon>
        <taxon>Paraglomerales</taxon>
        <taxon>Paraglomeraceae</taxon>
        <taxon>Paraglomus</taxon>
    </lineage>
</organism>